<dbReference type="EMBL" id="JTDO01000019">
    <property type="protein sequence ID" value="KLT72141.1"/>
    <property type="molecule type" value="Genomic_DNA"/>
</dbReference>
<reference evidence="5 6" key="1">
    <citation type="submission" date="2014-11" db="EMBL/GenBank/DDBJ databases">
        <title>Genome of a novel goose pathogen.</title>
        <authorList>
            <person name="Hansen C.M."/>
            <person name="Hueffer K."/>
            <person name="Choi S.C."/>
        </authorList>
    </citation>
    <scope>NUCLEOTIDE SEQUENCE [LARGE SCALE GENOMIC DNA]</scope>
    <source>
        <strain evidence="5 6">KH1503</strain>
    </source>
</reference>
<protein>
    <recommendedName>
        <fullName evidence="4">Arsenate reductase</fullName>
        <ecNumber evidence="4">1.20.4.1</ecNumber>
    </recommendedName>
</protein>
<dbReference type="Gene3D" id="3.40.30.10">
    <property type="entry name" value="Glutaredoxin"/>
    <property type="match status" value="1"/>
</dbReference>
<dbReference type="InterPro" id="IPR006660">
    <property type="entry name" value="Arsenate_reductase-like"/>
</dbReference>
<dbReference type="RefSeq" id="WP_047761746.1">
    <property type="nucleotide sequence ID" value="NZ_CP091510.1"/>
</dbReference>
<dbReference type="Pfam" id="PF03960">
    <property type="entry name" value="ArsC"/>
    <property type="match status" value="1"/>
</dbReference>
<sequence>MPSDVTLYHNNRCSKSRAALALLQMRGLRTKVVDYLDTPLSITDLRDLMDKLGLSDARAMMRVKDDLYRELGLEQPDIDNHALLKAVEKYPQLLERPIAVAGCRAAIGRPLENIEAILPE</sequence>
<evidence type="ECO:0000256" key="3">
    <source>
        <dbReference type="PROSITE-ProRule" id="PRU01282"/>
    </source>
</evidence>
<proteinExistence type="inferred from homology"/>
<dbReference type="InterPro" id="IPR006659">
    <property type="entry name" value="Arsenate_reductase"/>
</dbReference>
<dbReference type="NCBIfam" id="TIGR00014">
    <property type="entry name" value="arsC"/>
    <property type="match status" value="1"/>
</dbReference>
<evidence type="ECO:0000256" key="1">
    <source>
        <dbReference type="ARBA" id="ARBA00007198"/>
    </source>
</evidence>
<evidence type="ECO:0000313" key="6">
    <source>
        <dbReference type="Proteomes" id="UP000036027"/>
    </source>
</evidence>
<dbReference type="OrthoDB" id="9790554at2"/>
<comment type="similarity">
    <text evidence="1 3 4">Belongs to the ArsC family.</text>
</comment>
<dbReference type="GO" id="GO:0008794">
    <property type="term" value="F:arsenate reductase (glutaredoxin) activity"/>
    <property type="evidence" value="ECO:0007669"/>
    <property type="project" value="UniProtKB-UniRule"/>
</dbReference>
<dbReference type="AlphaFoldDB" id="A0A0J0YPQ9"/>
<name>A0A0J0YPQ9_9NEIS</name>
<evidence type="ECO:0000313" key="5">
    <source>
        <dbReference type="EMBL" id="KLT72141.1"/>
    </source>
</evidence>
<comment type="caution">
    <text evidence="5">The sequence shown here is derived from an EMBL/GenBank/DDBJ whole genome shotgun (WGS) entry which is preliminary data.</text>
</comment>
<dbReference type="InterPro" id="IPR036249">
    <property type="entry name" value="Thioredoxin-like_sf"/>
</dbReference>
<dbReference type="Proteomes" id="UP000036027">
    <property type="component" value="Unassembled WGS sequence"/>
</dbReference>
<dbReference type="PANTHER" id="PTHR30041:SF4">
    <property type="entry name" value="ARSENATE REDUCTASE"/>
    <property type="match status" value="1"/>
</dbReference>
<dbReference type="PATRIC" id="fig|1470200.3.peg.963"/>
<accession>A0A0J0YPQ9</accession>
<keyword evidence="6" id="KW-1185">Reference proteome</keyword>
<dbReference type="SUPFAM" id="SSF52833">
    <property type="entry name" value="Thioredoxin-like"/>
    <property type="match status" value="1"/>
</dbReference>
<evidence type="ECO:0000256" key="4">
    <source>
        <dbReference type="RuleBase" id="RU362029"/>
    </source>
</evidence>
<evidence type="ECO:0000256" key="2">
    <source>
        <dbReference type="ARBA" id="ARBA00023002"/>
    </source>
</evidence>
<gene>
    <name evidence="5" type="ORF">PL75_09740</name>
</gene>
<dbReference type="PROSITE" id="PS51353">
    <property type="entry name" value="ARSC"/>
    <property type="match status" value="1"/>
</dbReference>
<dbReference type="STRING" id="1470200.PL75_09740"/>
<comment type="catalytic activity">
    <reaction evidence="4">
        <text>[glutaredoxin]-dithiol + arsenate + glutathione + H(+) = glutathionyl-S-S-[glutaredoxin] + arsenite + H2O</text>
        <dbReference type="Rhea" id="RHEA:22016"/>
        <dbReference type="Rhea" id="RHEA-COMP:10729"/>
        <dbReference type="Rhea" id="RHEA-COMP:17668"/>
        <dbReference type="ChEBI" id="CHEBI:15377"/>
        <dbReference type="ChEBI" id="CHEBI:15378"/>
        <dbReference type="ChEBI" id="CHEBI:29242"/>
        <dbReference type="ChEBI" id="CHEBI:29950"/>
        <dbReference type="ChEBI" id="CHEBI:48597"/>
        <dbReference type="ChEBI" id="CHEBI:57925"/>
        <dbReference type="ChEBI" id="CHEBI:146199"/>
        <dbReference type="EC" id="1.20.4.1"/>
    </reaction>
</comment>
<dbReference type="PANTHER" id="PTHR30041">
    <property type="entry name" value="ARSENATE REDUCTASE"/>
    <property type="match status" value="1"/>
</dbReference>
<keyword evidence="2 4" id="KW-0560">Oxidoreductase</keyword>
<organism evidence="5 6">
    <name type="scientific">Neisseria arctica</name>
    <dbReference type="NCBI Taxonomy" id="1470200"/>
    <lineage>
        <taxon>Bacteria</taxon>
        <taxon>Pseudomonadati</taxon>
        <taxon>Pseudomonadota</taxon>
        <taxon>Betaproteobacteria</taxon>
        <taxon>Neisseriales</taxon>
        <taxon>Neisseriaceae</taxon>
        <taxon>Neisseria</taxon>
    </lineage>
</organism>
<dbReference type="EC" id="1.20.4.1" evidence="4"/>